<dbReference type="Proteomes" id="UP000040841">
    <property type="component" value="Unassembled WGS sequence"/>
</dbReference>
<accession>A0AA36LM50</accession>
<proteinExistence type="predicted"/>
<reference evidence="1 2" key="1">
    <citation type="submission" date="2015-03" db="EMBL/GenBank/DDBJ databases">
        <authorList>
            <consortium name="Pathogen Informatics"/>
            <person name="Murphy D."/>
        </authorList>
    </citation>
    <scope>NUCLEOTIDE SEQUENCE [LARGE SCALE GENOMIC DNA]</scope>
    <source>
        <strain evidence="1 2">FE82747</strain>
    </source>
</reference>
<dbReference type="EMBL" id="CQBM01000001">
    <property type="protein sequence ID" value="CNH28850.1"/>
    <property type="molecule type" value="Genomic_DNA"/>
</dbReference>
<evidence type="ECO:0000313" key="1">
    <source>
        <dbReference type="EMBL" id="CNH28850.1"/>
    </source>
</evidence>
<dbReference type="RefSeq" id="WP_049646839.1">
    <property type="nucleotide sequence ID" value="NZ_CABHYS010000038.1"/>
</dbReference>
<comment type="caution">
    <text evidence="1">The sequence shown here is derived from an EMBL/GenBank/DDBJ whole genome shotgun (WGS) entry which is preliminary data.</text>
</comment>
<evidence type="ECO:0000313" key="2">
    <source>
        <dbReference type="Proteomes" id="UP000040841"/>
    </source>
</evidence>
<organism evidence="1 2">
    <name type="scientific">Yersinia mollaretii</name>
    <dbReference type="NCBI Taxonomy" id="33060"/>
    <lineage>
        <taxon>Bacteria</taxon>
        <taxon>Pseudomonadati</taxon>
        <taxon>Pseudomonadota</taxon>
        <taxon>Gammaproteobacteria</taxon>
        <taxon>Enterobacterales</taxon>
        <taxon>Yersiniaceae</taxon>
        <taxon>Yersinia</taxon>
    </lineage>
</organism>
<dbReference type="AlphaFoldDB" id="A0AA36LM50"/>
<name>A0AA36LM50_YERMO</name>
<sequence length="62" mass="7243">MNQRRGRKIKLLKMKTTPVEAFTFGKPTAVLDKREILDYIEYNVMVSGMKRRIARENSGINQ</sequence>
<gene>
    <name evidence="1" type="ORF">ERS008502_00028</name>
</gene>
<protein>
    <submittedName>
        <fullName evidence="1">Phage portal vertex protein</fullName>
    </submittedName>
</protein>